<dbReference type="InterPro" id="IPR036322">
    <property type="entry name" value="WD40_repeat_dom_sf"/>
</dbReference>
<dbReference type="PROSITE" id="PS50097">
    <property type="entry name" value="BTB"/>
    <property type="match status" value="1"/>
</dbReference>
<dbReference type="Gene3D" id="2.130.10.10">
    <property type="entry name" value="YVTN repeat-like/Quinoprotein amine dehydrogenase"/>
    <property type="match status" value="1"/>
</dbReference>
<evidence type="ECO:0000256" key="1">
    <source>
        <dbReference type="ARBA" id="ARBA00022574"/>
    </source>
</evidence>
<dbReference type="InterPro" id="IPR011333">
    <property type="entry name" value="SKP1/BTB/POZ_sf"/>
</dbReference>
<protein>
    <submittedName>
        <fullName evidence="5">Phospholipase a-2-activating protein</fullName>
    </submittedName>
</protein>
<feature type="domain" description="BTB" evidence="4">
    <location>
        <begin position="418"/>
        <end position="492"/>
    </location>
</feature>
<evidence type="ECO:0000256" key="3">
    <source>
        <dbReference type="PROSITE-ProRule" id="PRU00221"/>
    </source>
</evidence>
<keyword evidence="1 3" id="KW-0853">WD repeat</keyword>
<comment type="caution">
    <text evidence="5">The sequence shown here is derived from an EMBL/GenBank/DDBJ whole genome shotgun (WGS) entry which is preliminary data.</text>
</comment>
<dbReference type="InterPro" id="IPR015943">
    <property type="entry name" value="WD40/YVTN_repeat-like_dom_sf"/>
</dbReference>
<dbReference type="SMART" id="SM00320">
    <property type="entry name" value="WD40"/>
    <property type="match status" value="2"/>
</dbReference>
<dbReference type="CDD" id="cd18186">
    <property type="entry name" value="BTB_POZ_ZBTB_KLHL-like"/>
    <property type="match status" value="1"/>
</dbReference>
<evidence type="ECO:0000313" key="5">
    <source>
        <dbReference type="EMBL" id="KAJ6227431.1"/>
    </source>
</evidence>
<dbReference type="Proteomes" id="UP001150062">
    <property type="component" value="Unassembled WGS sequence"/>
</dbReference>
<name>A0ABQ8X4T9_9EUKA</name>
<dbReference type="SUPFAM" id="SSF54695">
    <property type="entry name" value="POZ domain"/>
    <property type="match status" value="1"/>
</dbReference>
<evidence type="ECO:0000256" key="2">
    <source>
        <dbReference type="ARBA" id="ARBA00022737"/>
    </source>
</evidence>
<dbReference type="InterPro" id="IPR019775">
    <property type="entry name" value="WD40_repeat_CS"/>
</dbReference>
<evidence type="ECO:0000313" key="6">
    <source>
        <dbReference type="Proteomes" id="UP001150062"/>
    </source>
</evidence>
<accession>A0ABQ8X4T9</accession>
<dbReference type="InterPro" id="IPR000210">
    <property type="entry name" value="BTB/POZ_dom"/>
</dbReference>
<feature type="repeat" description="WD" evidence="3">
    <location>
        <begin position="234"/>
        <end position="273"/>
    </location>
</feature>
<dbReference type="PROSITE" id="PS50082">
    <property type="entry name" value="WD_REPEATS_2"/>
    <property type="match status" value="1"/>
</dbReference>
<dbReference type="PANTHER" id="PTHR19849:SF1">
    <property type="entry name" value="F-BOX_WD REPEAT-CONTAINING PROTEIN 7"/>
    <property type="match status" value="1"/>
</dbReference>
<gene>
    <name evidence="5" type="ORF">M0813_10014</name>
</gene>
<reference evidence="5" key="1">
    <citation type="submission" date="2022-08" db="EMBL/GenBank/DDBJ databases">
        <title>Novel sulfate-reducing endosymbionts in the free-living metamonad Anaeramoeba.</title>
        <authorList>
            <person name="Jerlstrom-Hultqvist J."/>
            <person name="Cepicka I."/>
            <person name="Gallot-Lavallee L."/>
            <person name="Salas-Leiva D."/>
            <person name="Curtis B.A."/>
            <person name="Zahonova K."/>
            <person name="Pipaliya S."/>
            <person name="Dacks J."/>
            <person name="Roger A.J."/>
        </authorList>
    </citation>
    <scope>NUCLEOTIDE SEQUENCE</scope>
    <source>
        <strain evidence="5">Schooner1</strain>
    </source>
</reference>
<organism evidence="5 6">
    <name type="scientific">Anaeramoeba flamelloides</name>
    <dbReference type="NCBI Taxonomy" id="1746091"/>
    <lineage>
        <taxon>Eukaryota</taxon>
        <taxon>Metamonada</taxon>
        <taxon>Anaeramoebidae</taxon>
        <taxon>Anaeramoeba</taxon>
    </lineage>
</organism>
<dbReference type="InterPro" id="IPR001680">
    <property type="entry name" value="WD40_rpt"/>
</dbReference>
<sequence length="532" mass="61738">MNQNKQTHQKITQELQIEEPKNFLIFNDVISSITVDEEFLYITSNENKALLTSLNDFQKESSKTFSIQTNSIISHLRKRQEEGEGLIMTSQGEGNVLVIDPETKKTAKIFVGNILPARFTIDYKDRIYSFSITRDVFCWDFETTNVIEEFKIGDVPSCGALEKESGKIFVGLMNGNVLVLDPELNEVIKVFKAHDDQVFGMTSRDGILYTSGGTEKDCTIKTWDAHTYQNLKQFEGHQGGTYCLKSKWALLFSSGEDYKIKIWDLETTQLLYVVNLNGECWCFDLNEEFIYSASYQSVVRIKIQNELNKYPDSDSFVGFFNNPVLCDFKIWDFPVHKFLIKLRCSKEPDKVKKILENNFSKEESFEFLEWIYGKNLNFSSSLKGIEKILEKLEIQSEDFKKKTLQSDLIKAYSDEKSKDFSIIVKDSEQVEKFEEIKVHKFILIAKCGLFRDFFQNINEENSKKVKDYSGKSVESIKHFIKYLYLNDLKLTADNDPELIVEELSDAVDYYQLDENCNLPICLKKIRNKFNLN</sequence>
<dbReference type="PANTHER" id="PTHR19849">
    <property type="entry name" value="PHOSPHOLIPASE A-2-ACTIVATING PROTEIN"/>
    <property type="match status" value="1"/>
</dbReference>
<dbReference type="SUPFAM" id="SSF50978">
    <property type="entry name" value="WD40 repeat-like"/>
    <property type="match status" value="1"/>
</dbReference>
<proteinExistence type="predicted"/>
<keyword evidence="2" id="KW-0677">Repeat</keyword>
<dbReference type="Gene3D" id="3.30.710.10">
    <property type="entry name" value="Potassium Channel Kv1.1, Chain A"/>
    <property type="match status" value="1"/>
</dbReference>
<keyword evidence="6" id="KW-1185">Reference proteome</keyword>
<dbReference type="PROSITE" id="PS00678">
    <property type="entry name" value="WD_REPEATS_1"/>
    <property type="match status" value="1"/>
</dbReference>
<dbReference type="Pfam" id="PF00400">
    <property type="entry name" value="WD40"/>
    <property type="match status" value="2"/>
</dbReference>
<evidence type="ECO:0000259" key="4">
    <source>
        <dbReference type="PROSITE" id="PS50097"/>
    </source>
</evidence>
<dbReference type="EMBL" id="JAOAOG010000336">
    <property type="protein sequence ID" value="KAJ6227431.1"/>
    <property type="molecule type" value="Genomic_DNA"/>
</dbReference>
<dbReference type="Pfam" id="PF00651">
    <property type="entry name" value="BTB"/>
    <property type="match status" value="1"/>
</dbReference>